<keyword evidence="2" id="KW-1185">Reference proteome</keyword>
<name>A0A420EJ37_9SPHN</name>
<reference evidence="1 2" key="1">
    <citation type="submission" date="2018-09" db="EMBL/GenBank/DDBJ databases">
        <title>Altererythrobacter spongiae sp. nov., isolated from a marine sponge.</title>
        <authorList>
            <person name="Zhuang L."/>
            <person name="Luo L."/>
        </authorList>
    </citation>
    <scope>NUCLEOTIDE SEQUENCE [LARGE SCALE GENOMIC DNA]</scope>
    <source>
        <strain evidence="1 2">HN-Y73</strain>
    </source>
</reference>
<evidence type="ECO:0008006" key="3">
    <source>
        <dbReference type="Google" id="ProtNLM"/>
    </source>
</evidence>
<gene>
    <name evidence="1" type="ORF">D6851_11060</name>
</gene>
<comment type="caution">
    <text evidence="1">The sequence shown here is derived from an EMBL/GenBank/DDBJ whole genome shotgun (WGS) entry which is preliminary data.</text>
</comment>
<proteinExistence type="predicted"/>
<dbReference type="AlphaFoldDB" id="A0A420EJ37"/>
<dbReference type="Proteomes" id="UP000284395">
    <property type="component" value="Unassembled WGS sequence"/>
</dbReference>
<evidence type="ECO:0000313" key="2">
    <source>
        <dbReference type="Proteomes" id="UP000284395"/>
    </source>
</evidence>
<accession>A0A420EJ37</accession>
<evidence type="ECO:0000313" key="1">
    <source>
        <dbReference type="EMBL" id="RKF20663.1"/>
    </source>
</evidence>
<dbReference type="EMBL" id="RAPF01000005">
    <property type="protein sequence ID" value="RKF20663.1"/>
    <property type="molecule type" value="Genomic_DNA"/>
</dbReference>
<dbReference type="OrthoDB" id="7397965at2"/>
<protein>
    <recommendedName>
        <fullName evidence="3">SGNH hydrolase-type esterase domain-containing protein</fullName>
    </recommendedName>
</protein>
<sequence>MTGSIDISARALATQAIDRAHLAVIQNALLRAPCRFPPVMAEPPTINKGADFASSTIPSAQFIPVPDPRMGCHFSELSTVNFTASHGGRDVGFYTNPGPAPQHMVFSLMTDADQVDLLFSRSQRVQFLIDGKRASAAPFEWTVNGSTRYIVSLHFTSAEMREISFNVGSMAGAYIGPTYSMAPGRISGAGAISISAVTDSYGSKPGSQTKLAMQIGMLLGCSGVQQDTLGGTGYAQSNASDPAPEDHFLARSTPGHVAQQSFAEWNSDIDFVLGGINDLPSLTVDQVRSVLLARRALFPRAIIIAGGNWWPDPTATRVASTKFETIQTVIDQAISSLPGPWVLIDNIHGEWRNSAGVRGSTGGEPWQTGAGTESMPTGVGNGDIYIADDGTHPTMKGVDYLSVRLAETARTAILAL</sequence>
<dbReference type="RefSeq" id="WP_120324960.1">
    <property type="nucleotide sequence ID" value="NZ_RAPF01000005.1"/>
</dbReference>
<organism evidence="1 2">
    <name type="scientific">Altericroceibacterium spongiae</name>
    <dbReference type="NCBI Taxonomy" id="2320269"/>
    <lineage>
        <taxon>Bacteria</taxon>
        <taxon>Pseudomonadati</taxon>
        <taxon>Pseudomonadota</taxon>
        <taxon>Alphaproteobacteria</taxon>
        <taxon>Sphingomonadales</taxon>
        <taxon>Erythrobacteraceae</taxon>
        <taxon>Altericroceibacterium</taxon>
    </lineage>
</organism>